<dbReference type="Gene3D" id="2.60.40.1080">
    <property type="match status" value="4"/>
</dbReference>
<feature type="signal peptide" evidence="1">
    <location>
        <begin position="1"/>
        <end position="35"/>
    </location>
</feature>
<dbReference type="STRING" id="301302.ERS852420_03224"/>
<dbReference type="OrthoDB" id="2068322at2"/>
<gene>
    <name evidence="3" type="ORF">M72_24381</name>
</gene>
<dbReference type="InterPro" id="IPR045197">
    <property type="entry name" value="NUP210-like"/>
</dbReference>
<dbReference type="AlphaFoldDB" id="A0A0M6WJE4"/>
<feature type="domain" description="BIG2" evidence="2">
    <location>
        <begin position="38"/>
        <end position="111"/>
    </location>
</feature>
<reference evidence="4" key="1">
    <citation type="submission" date="2015-05" db="EMBL/GenBank/DDBJ databases">
        <authorList>
            <consortium name="Pathogen Informatics"/>
        </authorList>
    </citation>
    <scope>NUCLEOTIDE SEQUENCE [LARGE SCALE GENOMIC DNA]</scope>
    <source>
        <strain evidence="4">M72</strain>
    </source>
</reference>
<keyword evidence="1" id="KW-0732">Signal</keyword>
<dbReference type="Pfam" id="PF02368">
    <property type="entry name" value="Big_2"/>
    <property type="match status" value="4"/>
</dbReference>
<dbReference type="SUPFAM" id="SSF49373">
    <property type="entry name" value="Invasin/intimin cell-adhesion fragments"/>
    <property type="match status" value="4"/>
</dbReference>
<evidence type="ECO:0000313" key="3">
    <source>
        <dbReference type="EMBL" id="CRL35672.1"/>
    </source>
</evidence>
<dbReference type="PANTHER" id="PTHR23019:SF0">
    <property type="entry name" value="NUCLEAR PORE MEMBRANE GLYCOPROTEIN 210"/>
    <property type="match status" value="1"/>
</dbReference>
<evidence type="ECO:0000256" key="1">
    <source>
        <dbReference type="SAM" id="SignalP"/>
    </source>
</evidence>
<accession>A0A0M6WJE4</accession>
<evidence type="ECO:0000313" key="4">
    <source>
        <dbReference type="Proteomes" id="UP000049979"/>
    </source>
</evidence>
<dbReference type="InterPro" id="IPR008964">
    <property type="entry name" value="Invasin/intimin_cell_adhesion"/>
</dbReference>
<evidence type="ECO:0000259" key="2">
    <source>
        <dbReference type="SMART" id="SM00635"/>
    </source>
</evidence>
<name>A0A0M6WJE4_9FIRM</name>
<organism evidence="3 4">
    <name type="scientific">Roseburia faecis</name>
    <dbReference type="NCBI Taxonomy" id="301302"/>
    <lineage>
        <taxon>Bacteria</taxon>
        <taxon>Bacillati</taxon>
        <taxon>Bacillota</taxon>
        <taxon>Clostridia</taxon>
        <taxon>Lachnospirales</taxon>
        <taxon>Lachnospiraceae</taxon>
        <taxon>Roseburia</taxon>
    </lineage>
</organism>
<keyword evidence="4" id="KW-1185">Reference proteome</keyword>
<dbReference type="RefSeq" id="WP_055067399.1">
    <property type="nucleotide sequence ID" value="NZ_CP173697.1"/>
</dbReference>
<dbReference type="Proteomes" id="UP000049979">
    <property type="component" value="Unassembled WGS sequence"/>
</dbReference>
<dbReference type="PANTHER" id="PTHR23019">
    <property type="entry name" value="NUCLEAR PORE MEMBRANE GLYCOPROTEIN GP210-RELATED"/>
    <property type="match status" value="1"/>
</dbReference>
<sequence>MLHTKKNFLKSALAVFCMVSMLLFSSYNGITTVYAASGYEYVLLTKYTKTMKFGDEYYLTAITSTGKKPKFSSSDSTVASVNTYGKITAKKAGNATITAKIDNGEASCRVTVEKTVITLSQKFISLENGYTARLKAETSTGHPVTYKSARSSIASVDENGVITAKKPGETTITVTADKTAQTCKVTVKQPTVRLDRTSASLYRKGTLRLSVSSTSKSIPRWKTNKKSVAAVDNEGKVTAIKNGTAIITVTVDGVSKTCEVTVKKPKITVGQEQISLAAGETCQPKVTVSSGNKPEYYSSNTNVATVNETGMITAIGKGRAYIYAKEDGTKVRMTVTVKEK</sequence>
<feature type="domain" description="BIG2" evidence="2">
    <location>
        <begin position="263"/>
        <end position="336"/>
    </location>
</feature>
<feature type="chain" id="PRO_5005806611" evidence="1">
    <location>
        <begin position="36"/>
        <end position="340"/>
    </location>
</feature>
<dbReference type="EMBL" id="CVRR01000009">
    <property type="protein sequence ID" value="CRL35672.1"/>
    <property type="molecule type" value="Genomic_DNA"/>
</dbReference>
<dbReference type="SMART" id="SM00635">
    <property type="entry name" value="BID_2"/>
    <property type="match status" value="4"/>
</dbReference>
<protein>
    <submittedName>
        <fullName evidence="3">Bacterial Ig-like domain (Group 2)</fullName>
    </submittedName>
</protein>
<proteinExistence type="predicted"/>
<dbReference type="InterPro" id="IPR003343">
    <property type="entry name" value="Big_2"/>
</dbReference>
<feature type="domain" description="BIG2" evidence="2">
    <location>
        <begin position="188"/>
        <end position="261"/>
    </location>
</feature>
<feature type="domain" description="BIG2" evidence="2">
    <location>
        <begin position="113"/>
        <end position="186"/>
    </location>
</feature>